<evidence type="ECO:0000256" key="7">
    <source>
        <dbReference type="ARBA" id="ARBA00022692"/>
    </source>
</evidence>
<dbReference type="EMBL" id="CAIIXF020000004">
    <property type="protein sequence ID" value="CAH1782005.1"/>
    <property type="molecule type" value="Genomic_DNA"/>
</dbReference>
<dbReference type="InterPro" id="IPR011990">
    <property type="entry name" value="TPR-like_helical_dom_sf"/>
</dbReference>
<keyword evidence="8" id="KW-0677">Repeat</keyword>
<reference evidence="15" key="1">
    <citation type="submission" date="2022-03" db="EMBL/GenBank/DDBJ databases">
        <authorList>
            <person name="Martin C."/>
        </authorList>
    </citation>
    <scope>NUCLEOTIDE SEQUENCE</scope>
</reference>
<proteinExistence type="inferred from homology"/>
<dbReference type="Proteomes" id="UP000749559">
    <property type="component" value="Unassembled WGS sequence"/>
</dbReference>
<dbReference type="InterPro" id="IPR013618">
    <property type="entry name" value="TMTC_DUF1736"/>
</dbReference>
<feature type="transmembrane region" description="Helical" evidence="14">
    <location>
        <begin position="176"/>
        <end position="193"/>
    </location>
</feature>
<dbReference type="SUPFAM" id="SSF48452">
    <property type="entry name" value="TPR-like"/>
    <property type="match status" value="1"/>
</dbReference>
<evidence type="ECO:0000256" key="14">
    <source>
        <dbReference type="SAM" id="Phobius"/>
    </source>
</evidence>
<evidence type="ECO:0000313" key="16">
    <source>
        <dbReference type="Proteomes" id="UP000749559"/>
    </source>
</evidence>
<dbReference type="GO" id="GO:0016020">
    <property type="term" value="C:membrane"/>
    <property type="evidence" value="ECO:0007669"/>
    <property type="project" value="UniProtKB-SubCell"/>
</dbReference>
<evidence type="ECO:0000256" key="1">
    <source>
        <dbReference type="ARBA" id="ARBA00004141"/>
    </source>
</evidence>
<evidence type="ECO:0000256" key="2">
    <source>
        <dbReference type="ARBA" id="ARBA00004240"/>
    </source>
</evidence>
<keyword evidence="12 14" id="KW-0472">Membrane</keyword>
<comment type="caution">
    <text evidence="15">The sequence shown here is derived from an EMBL/GenBank/DDBJ whole genome shotgun (WGS) entry which is preliminary data.</text>
</comment>
<dbReference type="InterPro" id="IPR052346">
    <property type="entry name" value="O-mannosyl-transferase_TMTC"/>
</dbReference>
<dbReference type="GO" id="GO:0004169">
    <property type="term" value="F:dolichyl-phosphate-mannose-protein mannosyltransferase activity"/>
    <property type="evidence" value="ECO:0007669"/>
    <property type="project" value="UniProtKB-EC"/>
</dbReference>
<dbReference type="PROSITE" id="PS50005">
    <property type="entry name" value="TPR"/>
    <property type="match status" value="3"/>
</dbReference>
<protein>
    <recommendedName>
        <fullName evidence="5">dolichyl-phosphate-mannose--protein mannosyltransferase</fullName>
        <ecNumber evidence="5">2.4.1.109</ecNumber>
    </recommendedName>
</protein>
<evidence type="ECO:0000256" key="10">
    <source>
        <dbReference type="ARBA" id="ARBA00022824"/>
    </source>
</evidence>
<comment type="subcellular location">
    <subcellularLocation>
        <location evidence="2">Endoplasmic reticulum</location>
    </subcellularLocation>
    <subcellularLocation>
        <location evidence="1">Membrane</location>
        <topology evidence="1">Multi-pass membrane protein</topology>
    </subcellularLocation>
</comment>
<organism evidence="15 16">
    <name type="scientific">Owenia fusiformis</name>
    <name type="common">Polychaete worm</name>
    <dbReference type="NCBI Taxonomy" id="6347"/>
    <lineage>
        <taxon>Eukaryota</taxon>
        <taxon>Metazoa</taxon>
        <taxon>Spiralia</taxon>
        <taxon>Lophotrochozoa</taxon>
        <taxon>Annelida</taxon>
        <taxon>Polychaeta</taxon>
        <taxon>Sedentaria</taxon>
        <taxon>Canalipalpata</taxon>
        <taxon>Sabellida</taxon>
        <taxon>Oweniida</taxon>
        <taxon>Oweniidae</taxon>
        <taxon>Owenia</taxon>
    </lineage>
</organism>
<dbReference type="PANTHER" id="PTHR44227:SF3">
    <property type="entry name" value="PROTEIN O-MANNOSYL-TRANSFERASE TMTC4"/>
    <property type="match status" value="1"/>
</dbReference>
<dbReference type="Pfam" id="PF13374">
    <property type="entry name" value="TPR_10"/>
    <property type="match status" value="1"/>
</dbReference>
<feature type="compositionally biased region" description="Low complexity" evidence="13">
    <location>
        <begin position="35"/>
        <end position="47"/>
    </location>
</feature>
<dbReference type="OrthoDB" id="19588at2759"/>
<feature type="transmembrane region" description="Helical" evidence="14">
    <location>
        <begin position="437"/>
        <end position="458"/>
    </location>
</feature>
<feature type="region of interest" description="Disordered" evidence="13">
    <location>
        <begin position="1"/>
        <end position="49"/>
    </location>
</feature>
<dbReference type="EC" id="2.4.1.109" evidence="5"/>
<keyword evidence="7 14" id="KW-0812">Transmembrane</keyword>
<keyword evidence="16" id="KW-1185">Reference proteome</keyword>
<dbReference type="PANTHER" id="PTHR44227">
    <property type="match status" value="1"/>
</dbReference>
<evidence type="ECO:0000256" key="13">
    <source>
        <dbReference type="SAM" id="MobiDB-lite"/>
    </source>
</evidence>
<evidence type="ECO:0000313" key="15">
    <source>
        <dbReference type="EMBL" id="CAH1782005.1"/>
    </source>
</evidence>
<comment type="pathway">
    <text evidence="3">Protein modification; protein glycosylation.</text>
</comment>
<dbReference type="SMART" id="SM00028">
    <property type="entry name" value="TPR"/>
    <property type="match status" value="6"/>
</dbReference>
<feature type="transmembrane region" description="Helical" evidence="14">
    <location>
        <begin position="378"/>
        <end position="398"/>
    </location>
</feature>
<keyword evidence="9" id="KW-0802">TPR repeat</keyword>
<evidence type="ECO:0000256" key="6">
    <source>
        <dbReference type="ARBA" id="ARBA00022679"/>
    </source>
</evidence>
<evidence type="ECO:0000256" key="5">
    <source>
        <dbReference type="ARBA" id="ARBA00012839"/>
    </source>
</evidence>
<evidence type="ECO:0000256" key="4">
    <source>
        <dbReference type="ARBA" id="ARBA00007882"/>
    </source>
</evidence>
<dbReference type="Pfam" id="PF00515">
    <property type="entry name" value="TPR_1"/>
    <property type="match status" value="1"/>
</dbReference>
<dbReference type="UniPathway" id="UPA00378"/>
<comment type="similarity">
    <text evidence="4">Belongs to the TMTC family.</text>
</comment>
<dbReference type="Pfam" id="PF13181">
    <property type="entry name" value="TPR_8"/>
    <property type="match status" value="2"/>
</dbReference>
<feature type="transmembrane region" description="Helical" evidence="14">
    <location>
        <begin position="299"/>
        <end position="317"/>
    </location>
</feature>
<dbReference type="Gene3D" id="1.25.40.10">
    <property type="entry name" value="Tetratricopeptide repeat domain"/>
    <property type="match status" value="1"/>
</dbReference>
<evidence type="ECO:0000256" key="12">
    <source>
        <dbReference type="ARBA" id="ARBA00023136"/>
    </source>
</evidence>
<dbReference type="InterPro" id="IPR019734">
    <property type="entry name" value="TPR_rpt"/>
</dbReference>
<dbReference type="GO" id="GO:0030968">
    <property type="term" value="P:endoplasmic reticulum unfolded protein response"/>
    <property type="evidence" value="ECO:0007669"/>
    <property type="project" value="TreeGrafter"/>
</dbReference>
<evidence type="ECO:0000256" key="11">
    <source>
        <dbReference type="ARBA" id="ARBA00022989"/>
    </source>
</evidence>
<keyword evidence="10" id="KW-0256">Endoplasmic reticulum</keyword>
<evidence type="ECO:0000256" key="3">
    <source>
        <dbReference type="ARBA" id="ARBA00004922"/>
    </source>
</evidence>
<feature type="transmembrane region" description="Helical" evidence="14">
    <location>
        <begin position="464"/>
        <end position="481"/>
    </location>
</feature>
<keyword evidence="11 14" id="KW-1133">Transmembrane helix</keyword>
<gene>
    <name evidence="15" type="ORF">OFUS_LOCUS8496</name>
</gene>
<evidence type="ECO:0000256" key="9">
    <source>
        <dbReference type="ARBA" id="ARBA00022803"/>
    </source>
</evidence>
<sequence length="759" mass="85434">MHERQKHRSSKHSPRHRVYNNNNNNYDDTKLHKVSSLQGQSQKSQSSKHPALPPYYYAIIFVTAVGCFINSYDGDFVFDDMEAILHNKDVHSGTPLSVVFSNDFWGSKIATNTSHKSYRPLTVLSFRLNHYISGGLHPRGFHIANILLYGLLCCLLLPTVHSLIQAWPEHFTLQRYQATFLAVLMFAVHPVHTECVAGIVGRADLLCAICFCLGFLAYKQSIEQEGDPSSKSKLSWLLLCGGITAIGVLCKEQAITVIGVCSAFDILVVNGVSMETVLTFNSSHFFNQKHIQSLLRRQFYLLLVGVAILSTRMWVMGSEPPIFQIVDNPHSFVNNTILRVLNYNYIYALNCWILVFPAWLCFDWSMGCIPVIYSIFDLRISIAFTFIIGLSCLLYKAAQSGPNSRVISMSLTVLIVPFLPASNLFFRVGFVIAERALFLPSIGYCMLCIIGLDVVTQNIKQKKLITGAVILLLAALAIKSIQRSSEWRKEVDLFNSGAFVCPLNAKVHYNIGKIAADRGNTDLAIEKYRLAISLSPKYDQPMNNLANILKEQGHLREAENLLIEAVTIRPEFAAAWMNLGIVQAALKKNASSEVSYLNALKHRRRYPDCYYNLGNLYLEVGKHQQAMDAWRNATIQQPTHVKSWNNMMILMDNLGKTEQVEGIGKQALNIVPDAPTIHFNLANTLGKAARFSDSEKHFLRAIDLDSGNAQYWSNIGVLYHRWNKLDKAENAYLKALKLDSSLTNTQDNLNMLLRKKLKT</sequence>
<feature type="compositionally biased region" description="Basic residues" evidence="13">
    <location>
        <begin position="1"/>
        <end position="18"/>
    </location>
</feature>
<keyword evidence="6" id="KW-0808">Transferase</keyword>
<dbReference type="AlphaFoldDB" id="A0A8J1UVY0"/>
<evidence type="ECO:0000256" key="8">
    <source>
        <dbReference type="ARBA" id="ARBA00022737"/>
    </source>
</evidence>
<feature type="transmembrane region" description="Helical" evidence="14">
    <location>
        <begin position="404"/>
        <end position="425"/>
    </location>
</feature>
<dbReference type="Pfam" id="PF08409">
    <property type="entry name" value="TMTC_DUF1736"/>
    <property type="match status" value="1"/>
</dbReference>
<feature type="transmembrane region" description="Helical" evidence="14">
    <location>
        <begin position="146"/>
        <end position="164"/>
    </location>
</feature>
<dbReference type="GO" id="GO:0005783">
    <property type="term" value="C:endoplasmic reticulum"/>
    <property type="evidence" value="ECO:0007669"/>
    <property type="project" value="UniProtKB-SubCell"/>
</dbReference>
<feature type="transmembrane region" description="Helical" evidence="14">
    <location>
        <begin position="345"/>
        <end position="366"/>
    </location>
</feature>
<name>A0A8J1UVY0_OWEFU</name>
<accession>A0A8J1UVY0</accession>